<name>A0A0C6PA10_BORBO</name>
<dbReference type="KEGG" id="bbh:BN112_3039"/>
<keyword evidence="1" id="KW-0812">Transmembrane</keyword>
<reference evidence="3 4" key="1">
    <citation type="journal article" date="2012" name="BMC Genomics">
        <title>Comparative genomics of the classical Bordetella subspecies: the evolution and exchange of virulence-associated diversity amongst closely related pathogens.</title>
        <authorList>
            <person name="Park J."/>
            <person name="Zhang Y."/>
            <person name="Buboltz A.M."/>
            <person name="Zhang X."/>
            <person name="Schuster S.C."/>
            <person name="Ahuja U."/>
            <person name="Liu M."/>
            <person name="Miller J.F."/>
            <person name="Sebaihia M."/>
            <person name="Bentley S.D."/>
            <person name="Parkhill J."/>
            <person name="Harvill E.T."/>
        </authorList>
    </citation>
    <scope>NUCLEOTIDE SEQUENCE [LARGE SCALE GENOMIC DNA]</scope>
    <source>
        <strain evidence="3 4">253</strain>
    </source>
</reference>
<gene>
    <name evidence="3" type="ORF">BN112_3039</name>
</gene>
<dbReference type="EMBL" id="HE965806">
    <property type="protein sequence ID" value="CCJ54956.1"/>
    <property type="molecule type" value="Genomic_DNA"/>
</dbReference>
<dbReference type="PANTHER" id="PTHR30336">
    <property type="entry name" value="INNER MEMBRANE PROTEIN, PROBABLE PERMEASE"/>
    <property type="match status" value="1"/>
</dbReference>
<dbReference type="OrthoDB" id="9809813at2"/>
<feature type="domain" description="DUF218" evidence="2">
    <location>
        <begin position="69"/>
        <end position="229"/>
    </location>
</feature>
<dbReference type="InterPro" id="IPR051599">
    <property type="entry name" value="Cell_Envelope_Assoc"/>
</dbReference>
<dbReference type="InterPro" id="IPR003848">
    <property type="entry name" value="DUF218"/>
</dbReference>
<dbReference type="Pfam" id="PF02698">
    <property type="entry name" value="DUF218"/>
    <property type="match status" value="1"/>
</dbReference>
<sequence length="251" mass="27459">MTVLLLIVLVLLAAGLAWRQWRRASRMLYGLSLVLFLALGCGPIAAWLLDGLQSDYQAKPPIAWGQRNAIVLLGAGTEQAAGRIEPGIFSYARIVEAARRYHDCRKAAAQCKLIVSGGNAAYHGDAEANVYRDPLVALGVDAADVLPEPGSMNTWQNAQFTSAVLRRYDADRVVLVSSGIHLKRSALYFAHFGVAATPVRADYLHARRSVVPLSYNFAVADFALHEYLGIVRYHVYNLLGWNPARTQPGQA</sequence>
<keyword evidence="1" id="KW-0472">Membrane</keyword>
<dbReference type="HOGENOM" id="CLU_053514_2_1_4"/>
<dbReference type="Gene3D" id="3.40.50.620">
    <property type="entry name" value="HUPs"/>
    <property type="match status" value="1"/>
</dbReference>
<dbReference type="GO" id="GO:0000270">
    <property type="term" value="P:peptidoglycan metabolic process"/>
    <property type="evidence" value="ECO:0007669"/>
    <property type="project" value="TreeGrafter"/>
</dbReference>
<evidence type="ECO:0000313" key="4">
    <source>
        <dbReference type="Proteomes" id="UP000007564"/>
    </source>
</evidence>
<accession>A0A0C6PA10</accession>
<dbReference type="RefSeq" id="WP_015064651.1">
    <property type="nucleotide sequence ID" value="NC_019382.1"/>
</dbReference>
<feature type="transmembrane region" description="Helical" evidence="1">
    <location>
        <begin position="29"/>
        <end position="49"/>
    </location>
</feature>
<evidence type="ECO:0000313" key="3">
    <source>
        <dbReference type="EMBL" id="CCJ54956.1"/>
    </source>
</evidence>
<evidence type="ECO:0000256" key="1">
    <source>
        <dbReference type="SAM" id="Phobius"/>
    </source>
</evidence>
<organism evidence="3 4">
    <name type="scientific">Bordetella bronchiseptica 253</name>
    <dbReference type="NCBI Taxonomy" id="568707"/>
    <lineage>
        <taxon>Bacteria</taxon>
        <taxon>Pseudomonadati</taxon>
        <taxon>Pseudomonadota</taxon>
        <taxon>Betaproteobacteria</taxon>
        <taxon>Burkholderiales</taxon>
        <taxon>Alcaligenaceae</taxon>
        <taxon>Bordetella</taxon>
    </lineage>
</organism>
<proteinExistence type="predicted"/>
<dbReference type="GO" id="GO:0005886">
    <property type="term" value="C:plasma membrane"/>
    <property type="evidence" value="ECO:0007669"/>
    <property type="project" value="TreeGrafter"/>
</dbReference>
<dbReference type="PANTHER" id="PTHR30336:SF4">
    <property type="entry name" value="ENVELOPE BIOGENESIS FACTOR ELYC"/>
    <property type="match status" value="1"/>
</dbReference>
<dbReference type="CDD" id="cd06259">
    <property type="entry name" value="YdcF-like"/>
    <property type="match status" value="1"/>
</dbReference>
<dbReference type="AlphaFoldDB" id="A0A0C6PA10"/>
<dbReference type="Proteomes" id="UP000007564">
    <property type="component" value="Chromosome"/>
</dbReference>
<dbReference type="InterPro" id="IPR014729">
    <property type="entry name" value="Rossmann-like_a/b/a_fold"/>
</dbReference>
<evidence type="ECO:0000259" key="2">
    <source>
        <dbReference type="Pfam" id="PF02698"/>
    </source>
</evidence>
<keyword evidence="1" id="KW-1133">Transmembrane helix</keyword>
<protein>
    <submittedName>
        <fullName evidence="3">Putative exported protein</fullName>
    </submittedName>
</protein>
<dbReference type="GO" id="GO:0043164">
    <property type="term" value="P:Gram-negative-bacterium-type cell wall biogenesis"/>
    <property type="evidence" value="ECO:0007669"/>
    <property type="project" value="TreeGrafter"/>
</dbReference>